<accession>A0ABD1LEU0</accession>
<dbReference type="Proteomes" id="UP001603857">
    <property type="component" value="Unassembled WGS sequence"/>
</dbReference>
<feature type="region of interest" description="Disordered" evidence="1">
    <location>
        <begin position="40"/>
        <end position="65"/>
    </location>
</feature>
<reference evidence="3 4" key="1">
    <citation type="submission" date="2024-08" db="EMBL/GenBank/DDBJ databases">
        <title>Insights into the chromosomal genome structure of Flemingia macrophylla.</title>
        <authorList>
            <person name="Ding Y."/>
            <person name="Zhao Y."/>
            <person name="Bi W."/>
            <person name="Wu M."/>
            <person name="Zhao G."/>
            <person name="Gong Y."/>
            <person name="Li W."/>
            <person name="Zhang P."/>
        </authorList>
    </citation>
    <scope>NUCLEOTIDE SEQUENCE [LARGE SCALE GENOMIC DNA]</scope>
    <source>
        <strain evidence="3">DYQJB</strain>
        <tissue evidence="3">Leaf</tissue>
    </source>
</reference>
<evidence type="ECO:0000313" key="4">
    <source>
        <dbReference type="Proteomes" id="UP001603857"/>
    </source>
</evidence>
<keyword evidence="4" id="KW-1185">Reference proteome</keyword>
<organism evidence="3 4">
    <name type="scientific">Flemingia macrophylla</name>
    <dbReference type="NCBI Taxonomy" id="520843"/>
    <lineage>
        <taxon>Eukaryota</taxon>
        <taxon>Viridiplantae</taxon>
        <taxon>Streptophyta</taxon>
        <taxon>Embryophyta</taxon>
        <taxon>Tracheophyta</taxon>
        <taxon>Spermatophyta</taxon>
        <taxon>Magnoliopsida</taxon>
        <taxon>eudicotyledons</taxon>
        <taxon>Gunneridae</taxon>
        <taxon>Pentapetalae</taxon>
        <taxon>rosids</taxon>
        <taxon>fabids</taxon>
        <taxon>Fabales</taxon>
        <taxon>Fabaceae</taxon>
        <taxon>Papilionoideae</taxon>
        <taxon>50 kb inversion clade</taxon>
        <taxon>NPAAA clade</taxon>
        <taxon>indigoferoid/millettioid clade</taxon>
        <taxon>Phaseoleae</taxon>
        <taxon>Flemingia</taxon>
    </lineage>
</organism>
<gene>
    <name evidence="3" type="ORF">Fmac_026424</name>
</gene>
<protein>
    <recommendedName>
        <fullName evidence="5">Transmembrane protein</fullName>
    </recommendedName>
</protein>
<comment type="caution">
    <text evidence="3">The sequence shown here is derived from an EMBL/GenBank/DDBJ whole genome shotgun (WGS) entry which is preliminary data.</text>
</comment>
<evidence type="ECO:0000256" key="1">
    <source>
        <dbReference type="SAM" id="MobiDB-lite"/>
    </source>
</evidence>
<keyword evidence="2" id="KW-1133">Transmembrane helix</keyword>
<keyword evidence="2" id="KW-0812">Transmembrane</keyword>
<proteinExistence type="predicted"/>
<keyword evidence="2" id="KW-0472">Membrane</keyword>
<feature type="transmembrane region" description="Helical" evidence="2">
    <location>
        <begin position="94"/>
        <end position="113"/>
    </location>
</feature>
<name>A0ABD1LEU0_9FABA</name>
<dbReference type="PANTHER" id="PTHR37206">
    <property type="entry name" value="TRANSMEMBRANE PROTEIN"/>
    <property type="match status" value="1"/>
</dbReference>
<dbReference type="PANTHER" id="PTHR37206:SF1">
    <property type="entry name" value="TRANSMEMBRANE PROTEIN"/>
    <property type="match status" value="1"/>
</dbReference>
<dbReference type="AlphaFoldDB" id="A0ABD1LEU0"/>
<sequence length="167" mass="18562">MMDPNPNSNSNSNDHFPIHHPKEPLVFPPINHENLKILSLDSDQNSTPPSPPSDELVPHSSPSSPPPFNSHLRGWFGVALRILRSKISSFVERGAIWSIGVPAAVFLMSCWIISSVWRKRTLTTNEARLINIIKDKDGKISQLLHQIAEMNAILVDRHKALAAKVGD</sequence>
<dbReference type="EMBL" id="JBGMDY010000009">
    <property type="protein sequence ID" value="KAL2322045.1"/>
    <property type="molecule type" value="Genomic_DNA"/>
</dbReference>
<evidence type="ECO:0008006" key="5">
    <source>
        <dbReference type="Google" id="ProtNLM"/>
    </source>
</evidence>
<feature type="compositionally biased region" description="Low complexity" evidence="1">
    <location>
        <begin position="1"/>
        <end position="13"/>
    </location>
</feature>
<evidence type="ECO:0000313" key="3">
    <source>
        <dbReference type="EMBL" id="KAL2322045.1"/>
    </source>
</evidence>
<feature type="region of interest" description="Disordered" evidence="1">
    <location>
        <begin position="1"/>
        <end position="28"/>
    </location>
</feature>
<evidence type="ECO:0000256" key="2">
    <source>
        <dbReference type="SAM" id="Phobius"/>
    </source>
</evidence>